<dbReference type="InterPro" id="IPR052216">
    <property type="entry name" value="CRISPR_Csm3_endoribonuclease"/>
</dbReference>
<feature type="domain" description="CRISPR type III-associated protein" evidence="2">
    <location>
        <begin position="272"/>
        <end position="428"/>
    </location>
</feature>
<evidence type="ECO:0000313" key="4">
    <source>
        <dbReference type="Proteomes" id="UP000184404"/>
    </source>
</evidence>
<dbReference type="OrthoDB" id="1063910at2"/>
<keyword evidence="4" id="KW-1185">Reference proteome</keyword>
<proteinExistence type="predicted"/>
<dbReference type="InterPro" id="IPR005537">
    <property type="entry name" value="RAMP_III_fam"/>
</dbReference>
<dbReference type="PANTHER" id="PTHR35579">
    <property type="entry name" value="CRISPR SYSTEM CMS ENDORIBONUCLEASE CSM3"/>
    <property type="match status" value="1"/>
</dbReference>
<accession>A0A1M4ZA49</accession>
<dbReference type="Proteomes" id="UP000184404">
    <property type="component" value="Unassembled WGS sequence"/>
</dbReference>
<evidence type="ECO:0000256" key="1">
    <source>
        <dbReference type="ARBA" id="ARBA00023118"/>
    </source>
</evidence>
<protein>
    <submittedName>
        <fullName evidence="3">CRISPR/Cas system CSM-associated protein Csm3, group 7 of RAMP superfamily</fullName>
    </submittedName>
</protein>
<evidence type="ECO:0000259" key="2">
    <source>
        <dbReference type="Pfam" id="PF03787"/>
    </source>
</evidence>
<dbReference type="PANTHER" id="PTHR35579:SF6">
    <property type="entry name" value="DUF324 DOMAIN-CONTAINING PROTEIN"/>
    <property type="match status" value="1"/>
</dbReference>
<keyword evidence="1" id="KW-0051">Antiviral defense</keyword>
<dbReference type="RefSeq" id="WP_159430512.1">
    <property type="nucleotide sequence ID" value="NZ_FQUG01000007.1"/>
</dbReference>
<dbReference type="STRING" id="1123243.SAMN02745190_01984"/>
<evidence type="ECO:0000313" key="3">
    <source>
        <dbReference type="EMBL" id="SHF14933.1"/>
    </source>
</evidence>
<feature type="domain" description="CRISPR type III-associated protein" evidence="2">
    <location>
        <begin position="20"/>
        <end position="193"/>
    </location>
</feature>
<gene>
    <name evidence="3" type="ORF">SAMN02745190_01984</name>
</gene>
<sequence length="471" mass="51419">MGQEAVVGKIILEGNLCLASSLLIGAGQGSDAGNDKDIHVLKNKKGTPIIPGTSAAGVLRSMIRDSIPQYEADLFGEIKEGNQKSGASNGIQSSVNIDDIVLKNGKIAFRDGVSIDSYTGSAIQGAKFDYEVVDSGATGKFYLEMTLRGWHLEDKNDIKSPIRHDIIQVVQYLRDRMKKGIQLGALTSKGFGCAVLTEDALGLFDFGKKQDVLAWLGNEEHHAKQASVQLTAPSDITAEEKNLLTVEADFAICGSLIIRDYDTDEKTKDGKPIAAVMLKRHGRYVIPGTTLKGVLRHRTEDILRQFSCETVGLENLMGSAKSDNEDEKKVKSRFFVREAEFSGEDGSVAGAVQQRNRIDRFTGGTIDAALFATKPVWQMKNGQKALHLSFGIRKASEAEAGLALFLLRDLWRGNIAIGGEKGIGRGRLLGLHATIRYRDDVWELGEKGKVMSGDMKKLNSFAEQFMDKEAH</sequence>
<dbReference type="GO" id="GO:0051607">
    <property type="term" value="P:defense response to virus"/>
    <property type="evidence" value="ECO:0007669"/>
    <property type="project" value="UniProtKB-KW"/>
</dbReference>
<name>A0A1M4ZA49_9FIRM</name>
<dbReference type="AlphaFoldDB" id="A0A1M4ZA49"/>
<reference evidence="3 4" key="1">
    <citation type="submission" date="2016-11" db="EMBL/GenBank/DDBJ databases">
        <authorList>
            <person name="Jaros S."/>
            <person name="Januszkiewicz K."/>
            <person name="Wedrychowicz H."/>
        </authorList>
    </citation>
    <scope>NUCLEOTIDE SEQUENCE [LARGE SCALE GENOMIC DNA]</scope>
    <source>
        <strain evidence="3 4">DSM 10502</strain>
    </source>
</reference>
<dbReference type="EMBL" id="FQUG01000007">
    <property type="protein sequence ID" value="SHF14933.1"/>
    <property type="molecule type" value="Genomic_DNA"/>
</dbReference>
<dbReference type="CDD" id="cd09726">
    <property type="entry name" value="RAMP_I_III"/>
    <property type="match status" value="1"/>
</dbReference>
<organism evidence="3 4">
    <name type="scientific">Schwartzia succinivorans DSM 10502</name>
    <dbReference type="NCBI Taxonomy" id="1123243"/>
    <lineage>
        <taxon>Bacteria</taxon>
        <taxon>Bacillati</taxon>
        <taxon>Bacillota</taxon>
        <taxon>Negativicutes</taxon>
        <taxon>Selenomonadales</taxon>
        <taxon>Selenomonadaceae</taxon>
        <taxon>Schwartzia</taxon>
    </lineage>
</organism>
<dbReference type="Pfam" id="PF03787">
    <property type="entry name" value="RAMPs"/>
    <property type="match status" value="2"/>
</dbReference>